<dbReference type="GO" id="GO:0016791">
    <property type="term" value="F:phosphatase activity"/>
    <property type="evidence" value="ECO:0007669"/>
    <property type="project" value="TreeGrafter"/>
</dbReference>
<evidence type="ECO:0000259" key="2">
    <source>
        <dbReference type="Pfam" id="PF12850"/>
    </source>
</evidence>
<dbReference type="InterPro" id="IPR024654">
    <property type="entry name" value="Calcineurin-like_PHP_lpxH"/>
</dbReference>
<evidence type="ECO:0000256" key="1">
    <source>
        <dbReference type="ARBA" id="ARBA00008950"/>
    </source>
</evidence>
<dbReference type="InterPro" id="IPR029052">
    <property type="entry name" value="Metallo-depent_PP-like"/>
</dbReference>
<feature type="domain" description="Calcineurin-like phosphoesterase" evidence="2">
    <location>
        <begin position="5"/>
        <end position="192"/>
    </location>
</feature>
<dbReference type="PIRSF" id="PIRSF000883">
    <property type="entry name" value="Pesterase_MJ0912"/>
    <property type="match status" value="1"/>
</dbReference>
<sequence>MPKRVAALYDIHGNFLALEAVLADMKKFAPDEIVIGGDLAWGPEPVAVMERLMSLTGKIHFIRGNADREVAGRYGVGQGLEPWVADINLWCAGQLSASHMDFLGRLPEQKVLNMDGLGNVLFVHGSPRSDEESIRADTPEVEIMPMVKDVSPNMIVCGHTHIQFDRTVAGKRILNPGSVGLPSGTKGACWALIGPDIELRVTEYDCVAAAERIRRSGVPMAEDFAAHILHPPAEGP</sequence>
<dbReference type="InterPro" id="IPR011152">
    <property type="entry name" value="Pesterase_MJ0912"/>
</dbReference>
<comment type="similarity">
    <text evidence="1">Belongs to the metallophosphoesterase superfamily. YfcE family.</text>
</comment>
<dbReference type="Pfam" id="PF12850">
    <property type="entry name" value="Metallophos_2"/>
    <property type="match status" value="1"/>
</dbReference>
<dbReference type="GO" id="GO:0005737">
    <property type="term" value="C:cytoplasm"/>
    <property type="evidence" value="ECO:0007669"/>
    <property type="project" value="TreeGrafter"/>
</dbReference>
<keyword evidence="4" id="KW-1185">Reference proteome</keyword>
<evidence type="ECO:0000313" key="3">
    <source>
        <dbReference type="EMBL" id="MBA4495229.1"/>
    </source>
</evidence>
<reference evidence="3 4" key="1">
    <citation type="submission" date="2020-07" db="EMBL/GenBank/DDBJ databases">
        <authorList>
            <person name="Feng H."/>
        </authorList>
    </citation>
    <scope>NUCLEOTIDE SEQUENCE [LARGE SCALE GENOMIC DNA]</scope>
    <source>
        <strain evidence="4">s-10</strain>
    </source>
</reference>
<name>A0A7W2A9G5_9BACL</name>
<organism evidence="3 4">
    <name type="scientific">Paenactinomyces guangxiensis</name>
    <dbReference type="NCBI Taxonomy" id="1490290"/>
    <lineage>
        <taxon>Bacteria</taxon>
        <taxon>Bacillati</taxon>
        <taxon>Bacillota</taxon>
        <taxon>Bacilli</taxon>
        <taxon>Bacillales</taxon>
        <taxon>Thermoactinomycetaceae</taxon>
        <taxon>Paenactinomyces</taxon>
    </lineage>
</organism>
<dbReference type="SUPFAM" id="SSF56300">
    <property type="entry name" value="Metallo-dependent phosphatases"/>
    <property type="match status" value="1"/>
</dbReference>
<dbReference type="RefSeq" id="WP_181752474.1">
    <property type="nucleotide sequence ID" value="NZ_JACEIQ010000013.1"/>
</dbReference>
<dbReference type="Proteomes" id="UP000535491">
    <property type="component" value="Unassembled WGS sequence"/>
</dbReference>
<dbReference type="PANTHER" id="PTHR42850:SF2">
    <property type="entry name" value="BLL5683 PROTEIN"/>
    <property type="match status" value="1"/>
</dbReference>
<dbReference type="AlphaFoldDB" id="A0A7W2A9G5"/>
<accession>A0A7W2A9G5</accession>
<gene>
    <name evidence="3" type="ORF">H1191_13025</name>
</gene>
<proteinExistence type="inferred from homology"/>
<dbReference type="EMBL" id="JACEIQ010000013">
    <property type="protein sequence ID" value="MBA4495229.1"/>
    <property type="molecule type" value="Genomic_DNA"/>
</dbReference>
<evidence type="ECO:0000313" key="4">
    <source>
        <dbReference type="Proteomes" id="UP000535491"/>
    </source>
</evidence>
<dbReference type="PANTHER" id="PTHR42850">
    <property type="entry name" value="METALLOPHOSPHOESTERASE"/>
    <property type="match status" value="1"/>
</dbReference>
<comment type="caution">
    <text evidence="3">The sequence shown here is derived from an EMBL/GenBank/DDBJ whole genome shotgun (WGS) entry which is preliminary data.</text>
</comment>
<dbReference type="Gene3D" id="3.60.21.10">
    <property type="match status" value="1"/>
</dbReference>
<protein>
    <submittedName>
        <fullName evidence="3">Metallophosphoesterase family protein</fullName>
    </submittedName>
</protein>
<dbReference type="InterPro" id="IPR050126">
    <property type="entry name" value="Ap4A_hydrolase"/>
</dbReference>